<dbReference type="Gene3D" id="1.10.238.10">
    <property type="entry name" value="EF-hand"/>
    <property type="match status" value="1"/>
</dbReference>
<feature type="domain" description="EF-hand" evidence="14">
    <location>
        <begin position="218"/>
        <end position="247"/>
    </location>
</feature>
<dbReference type="PROSITE" id="PS00018">
    <property type="entry name" value="EF_HAND_1"/>
    <property type="match status" value="2"/>
</dbReference>
<comment type="pathway">
    <text evidence="2">Lipid metabolism; phospholipid metabolism.</text>
</comment>
<evidence type="ECO:0000256" key="13">
    <source>
        <dbReference type="ARBA" id="ARBA00023315"/>
    </source>
</evidence>
<evidence type="ECO:0000256" key="12">
    <source>
        <dbReference type="ARBA" id="ARBA00023264"/>
    </source>
</evidence>
<keyword evidence="8" id="KW-1133">Transmembrane helix</keyword>
<name>A0A9W7BVY9_9STRA</name>
<evidence type="ECO:0000256" key="9">
    <source>
        <dbReference type="ARBA" id="ARBA00023098"/>
    </source>
</evidence>
<dbReference type="AlphaFoldDB" id="A0A9W7BVY9"/>
<accession>A0A9W7BVY9</accession>
<evidence type="ECO:0000256" key="8">
    <source>
        <dbReference type="ARBA" id="ARBA00022989"/>
    </source>
</evidence>
<dbReference type="InterPro" id="IPR002048">
    <property type="entry name" value="EF_hand_dom"/>
</dbReference>
<comment type="similarity">
    <text evidence="3">Belongs to the 1-acyl-sn-glycerol-3-phosphate acyltransferase family.</text>
</comment>
<evidence type="ECO:0000256" key="3">
    <source>
        <dbReference type="ARBA" id="ARBA00008655"/>
    </source>
</evidence>
<dbReference type="PROSITE" id="PS50222">
    <property type="entry name" value="EF_HAND_2"/>
    <property type="match status" value="3"/>
</dbReference>
<keyword evidence="7" id="KW-0106">Calcium</keyword>
<evidence type="ECO:0000256" key="5">
    <source>
        <dbReference type="ARBA" id="ARBA00022679"/>
    </source>
</evidence>
<dbReference type="Proteomes" id="UP001162640">
    <property type="component" value="Unassembled WGS sequence"/>
</dbReference>
<keyword evidence="9" id="KW-0443">Lipid metabolism</keyword>
<dbReference type="GO" id="GO:0005509">
    <property type="term" value="F:calcium ion binding"/>
    <property type="evidence" value="ECO:0007669"/>
    <property type="project" value="InterPro"/>
</dbReference>
<evidence type="ECO:0000313" key="15">
    <source>
        <dbReference type="EMBL" id="GMH95130.1"/>
    </source>
</evidence>
<keyword evidence="5" id="KW-0808">Transferase</keyword>
<evidence type="ECO:0000259" key="14">
    <source>
        <dbReference type="PROSITE" id="PS50222"/>
    </source>
</evidence>
<comment type="subcellular location">
    <subcellularLocation>
        <location evidence="1">Membrane</location>
    </subcellularLocation>
</comment>
<organism evidence="15 16">
    <name type="scientific">Triparma laevis f. inornata</name>
    <dbReference type="NCBI Taxonomy" id="1714386"/>
    <lineage>
        <taxon>Eukaryota</taxon>
        <taxon>Sar</taxon>
        <taxon>Stramenopiles</taxon>
        <taxon>Ochrophyta</taxon>
        <taxon>Bolidophyceae</taxon>
        <taxon>Parmales</taxon>
        <taxon>Triparmaceae</taxon>
        <taxon>Triparma</taxon>
    </lineage>
</organism>
<dbReference type="EMBL" id="BLQM01000589">
    <property type="protein sequence ID" value="GMH95130.1"/>
    <property type="molecule type" value="Genomic_DNA"/>
</dbReference>
<dbReference type="Pfam" id="PF01553">
    <property type="entry name" value="Acyltransferase"/>
    <property type="match status" value="1"/>
</dbReference>
<feature type="non-terminal residue" evidence="15">
    <location>
        <position position="1"/>
    </location>
</feature>
<dbReference type="SUPFAM" id="SSF47473">
    <property type="entry name" value="EF-hand"/>
    <property type="match status" value="1"/>
</dbReference>
<keyword evidence="12" id="KW-1208">Phospholipid metabolism</keyword>
<dbReference type="InterPro" id="IPR011992">
    <property type="entry name" value="EF-hand-dom_pair"/>
</dbReference>
<feature type="domain" description="EF-hand" evidence="14">
    <location>
        <begin position="289"/>
        <end position="324"/>
    </location>
</feature>
<evidence type="ECO:0000256" key="6">
    <source>
        <dbReference type="ARBA" id="ARBA00022692"/>
    </source>
</evidence>
<dbReference type="InterPro" id="IPR018247">
    <property type="entry name" value="EF_Hand_1_Ca_BS"/>
</dbReference>
<dbReference type="GO" id="GO:0016020">
    <property type="term" value="C:membrane"/>
    <property type="evidence" value="ECO:0007669"/>
    <property type="project" value="UniProtKB-SubCell"/>
</dbReference>
<keyword evidence="11" id="KW-0594">Phospholipid biosynthesis</keyword>
<dbReference type="PANTHER" id="PTHR23063">
    <property type="entry name" value="PHOSPHOLIPID ACYLTRANSFERASE"/>
    <property type="match status" value="1"/>
</dbReference>
<proteinExistence type="inferred from homology"/>
<keyword evidence="6" id="KW-0812">Transmembrane</keyword>
<gene>
    <name evidence="15" type="ORF">TL16_g13083</name>
</gene>
<dbReference type="GO" id="GO:0008374">
    <property type="term" value="F:O-acyltransferase activity"/>
    <property type="evidence" value="ECO:0007669"/>
    <property type="project" value="InterPro"/>
</dbReference>
<evidence type="ECO:0000256" key="10">
    <source>
        <dbReference type="ARBA" id="ARBA00023136"/>
    </source>
</evidence>
<evidence type="ECO:0000256" key="2">
    <source>
        <dbReference type="ARBA" id="ARBA00005074"/>
    </source>
</evidence>
<dbReference type="PRINTS" id="PR00450">
    <property type="entry name" value="RECOVERIN"/>
</dbReference>
<evidence type="ECO:0000256" key="1">
    <source>
        <dbReference type="ARBA" id="ARBA00004370"/>
    </source>
</evidence>
<evidence type="ECO:0000256" key="4">
    <source>
        <dbReference type="ARBA" id="ARBA00022516"/>
    </source>
</evidence>
<protein>
    <recommendedName>
        <fullName evidence="14">EF-hand domain-containing protein</fullName>
    </recommendedName>
</protein>
<dbReference type="SUPFAM" id="SSF69593">
    <property type="entry name" value="Glycerol-3-phosphate (1)-acyltransferase"/>
    <property type="match status" value="1"/>
</dbReference>
<comment type="caution">
    <text evidence="15">The sequence shown here is derived from an EMBL/GenBank/DDBJ whole genome shotgun (WGS) entry which is preliminary data.</text>
</comment>
<dbReference type="Pfam" id="PF13202">
    <property type="entry name" value="EF-hand_5"/>
    <property type="match status" value="2"/>
</dbReference>
<sequence>TIFVEREISKGGPYSRKKVLETMQVRAKDMRFPRMCIFPEGTTNNGGCLMEFKKGAFAPGEPITPVLLTYPNEHYNCACSGRNGTDLSLVWCIFQFHNRMKATILDAYVPNEEEKTDPDLFARNVRDYMAKELQLPTTEHSYPDLFLQMEGLTFPKQYFYDCNFQMKDVKEQWGLELPECKVLLRRFADADRDQSGRIEMEDFVTLFHLQTYSKSYRERLFGFFDGDGSGAIEFREFLCAVSLVSEGGSTDHRLPLAFAFYDKGGRGFVSMTDLNRTFDDAKRLGVVQEDVVLGDAVFKEFDKIGDGLLNYEEFCAMIMSSEENIKYLEPAVNIVGDYLGTSFEGAKTKVAEGEKVRKKTLEEREAREQRRAKTVEGRLCELEVDGEEVDLLVGGGEEGGGR</sequence>
<dbReference type="SMART" id="SM00054">
    <property type="entry name" value="EFh"/>
    <property type="match status" value="3"/>
</dbReference>
<evidence type="ECO:0000256" key="7">
    <source>
        <dbReference type="ARBA" id="ARBA00022837"/>
    </source>
</evidence>
<keyword evidence="4" id="KW-0444">Lipid biosynthesis</keyword>
<evidence type="ECO:0000313" key="16">
    <source>
        <dbReference type="Proteomes" id="UP001162640"/>
    </source>
</evidence>
<dbReference type="PANTHER" id="PTHR23063:SF52">
    <property type="entry name" value="LYSOPHOSPHATIDYLCHOLINE ACYLTRANSFERASE"/>
    <property type="match status" value="1"/>
</dbReference>
<dbReference type="InterPro" id="IPR002123">
    <property type="entry name" value="Plipid/glycerol_acylTrfase"/>
</dbReference>
<reference evidence="16" key="1">
    <citation type="journal article" date="2023" name="Commun. Biol.">
        <title>Genome analysis of Parmales, the sister group of diatoms, reveals the evolutionary specialization of diatoms from phago-mixotrophs to photoautotrophs.</title>
        <authorList>
            <person name="Ban H."/>
            <person name="Sato S."/>
            <person name="Yoshikawa S."/>
            <person name="Yamada K."/>
            <person name="Nakamura Y."/>
            <person name="Ichinomiya M."/>
            <person name="Sato N."/>
            <person name="Blanc-Mathieu R."/>
            <person name="Endo H."/>
            <person name="Kuwata A."/>
            <person name="Ogata H."/>
        </authorList>
    </citation>
    <scope>NUCLEOTIDE SEQUENCE [LARGE SCALE GENOMIC DNA]</scope>
</reference>
<dbReference type="CDD" id="cd07991">
    <property type="entry name" value="LPLAT_LPCAT1-like"/>
    <property type="match status" value="1"/>
</dbReference>
<dbReference type="InterPro" id="IPR045252">
    <property type="entry name" value="LPCAT1-like"/>
</dbReference>
<dbReference type="Pfam" id="PF13499">
    <property type="entry name" value="EF-hand_7"/>
    <property type="match status" value="1"/>
</dbReference>
<feature type="domain" description="EF-hand" evidence="14">
    <location>
        <begin position="178"/>
        <end position="213"/>
    </location>
</feature>
<keyword evidence="13" id="KW-0012">Acyltransferase</keyword>
<dbReference type="GO" id="GO:0008654">
    <property type="term" value="P:phospholipid biosynthetic process"/>
    <property type="evidence" value="ECO:0007669"/>
    <property type="project" value="UniProtKB-KW"/>
</dbReference>
<keyword evidence="10" id="KW-0472">Membrane</keyword>
<evidence type="ECO:0000256" key="11">
    <source>
        <dbReference type="ARBA" id="ARBA00023209"/>
    </source>
</evidence>